<name>A0A9P5NMW8_GYMJU</name>
<sequence>MPTEIQFTQKVASATGELASDSLNDQVFPLELLQHIIDDVDITSSEGKTFLVTLPYTSRDFAIISQKRLFSNIDVQLKISKQDNFAGFFEDEETNGPKFLSLLDGSPHIASYVRNLTVTLIDFPNPKHRGPSFRQMSSLQSILPRFRVYACLELPVDGRGDGNLWKFLRKF</sequence>
<comment type="caution">
    <text evidence="1">The sequence shown here is derived from an EMBL/GenBank/DDBJ whole genome shotgun (WGS) entry which is preliminary data.</text>
</comment>
<dbReference type="AlphaFoldDB" id="A0A9P5NMW8"/>
<dbReference type="OrthoDB" id="2745898at2759"/>
<accession>A0A9P5NMW8</accession>
<organism evidence="1 2">
    <name type="scientific">Gymnopilus junonius</name>
    <name type="common">Spectacular rustgill mushroom</name>
    <name type="synonym">Gymnopilus spectabilis subsp. junonius</name>
    <dbReference type="NCBI Taxonomy" id="109634"/>
    <lineage>
        <taxon>Eukaryota</taxon>
        <taxon>Fungi</taxon>
        <taxon>Dikarya</taxon>
        <taxon>Basidiomycota</taxon>
        <taxon>Agaricomycotina</taxon>
        <taxon>Agaricomycetes</taxon>
        <taxon>Agaricomycetidae</taxon>
        <taxon>Agaricales</taxon>
        <taxon>Agaricineae</taxon>
        <taxon>Hymenogastraceae</taxon>
        <taxon>Gymnopilus</taxon>
    </lineage>
</organism>
<evidence type="ECO:0000313" key="1">
    <source>
        <dbReference type="EMBL" id="KAF8900704.1"/>
    </source>
</evidence>
<dbReference type="EMBL" id="JADNYJ010000046">
    <property type="protein sequence ID" value="KAF8900704.1"/>
    <property type="molecule type" value="Genomic_DNA"/>
</dbReference>
<proteinExistence type="predicted"/>
<evidence type="ECO:0000313" key="2">
    <source>
        <dbReference type="Proteomes" id="UP000724874"/>
    </source>
</evidence>
<protein>
    <submittedName>
        <fullName evidence="1">Uncharacterized protein</fullName>
    </submittedName>
</protein>
<gene>
    <name evidence="1" type="ORF">CPB84DRAFT_1018985</name>
</gene>
<reference evidence="1" key="1">
    <citation type="submission" date="2020-11" db="EMBL/GenBank/DDBJ databases">
        <authorList>
            <consortium name="DOE Joint Genome Institute"/>
            <person name="Ahrendt S."/>
            <person name="Riley R."/>
            <person name="Andreopoulos W."/>
            <person name="LaButti K."/>
            <person name="Pangilinan J."/>
            <person name="Ruiz-duenas F.J."/>
            <person name="Barrasa J.M."/>
            <person name="Sanchez-Garcia M."/>
            <person name="Camarero S."/>
            <person name="Miyauchi S."/>
            <person name="Serrano A."/>
            <person name="Linde D."/>
            <person name="Babiker R."/>
            <person name="Drula E."/>
            <person name="Ayuso-Fernandez I."/>
            <person name="Pacheco R."/>
            <person name="Padilla G."/>
            <person name="Ferreira P."/>
            <person name="Barriuso J."/>
            <person name="Kellner H."/>
            <person name="Castanera R."/>
            <person name="Alfaro M."/>
            <person name="Ramirez L."/>
            <person name="Pisabarro A.G."/>
            <person name="Kuo A."/>
            <person name="Tritt A."/>
            <person name="Lipzen A."/>
            <person name="He G."/>
            <person name="Yan M."/>
            <person name="Ng V."/>
            <person name="Cullen D."/>
            <person name="Martin F."/>
            <person name="Rosso M.-N."/>
            <person name="Henrissat B."/>
            <person name="Hibbett D."/>
            <person name="Martinez A.T."/>
            <person name="Grigoriev I.V."/>
        </authorList>
    </citation>
    <scope>NUCLEOTIDE SEQUENCE</scope>
    <source>
        <strain evidence="1">AH 44721</strain>
    </source>
</reference>
<keyword evidence="2" id="KW-1185">Reference proteome</keyword>
<dbReference type="Proteomes" id="UP000724874">
    <property type="component" value="Unassembled WGS sequence"/>
</dbReference>